<evidence type="ECO:0000256" key="1">
    <source>
        <dbReference type="SAM" id="MobiDB-lite"/>
    </source>
</evidence>
<dbReference type="Pfam" id="PF03640">
    <property type="entry name" value="Lipoprotein_15"/>
    <property type="match status" value="2"/>
</dbReference>
<dbReference type="PANTHER" id="PTHR39335">
    <property type="entry name" value="BLL4220 PROTEIN"/>
    <property type="match status" value="1"/>
</dbReference>
<evidence type="ECO:0008006" key="5">
    <source>
        <dbReference type="Google" id="ProtNLM"/>
    </source>
</evidence>
<dbReference type="Proteomes" id="UP001330812">
    <property type="component" value="Chromosome"/>
</dbReference>
<dbReference type="PANTHER" id="PTHR39335:SF1">
    <property type="entry name" value="BLL4220 PROTEIN"/>
    <property type="match status" value="1"/>
</dbReference>
<evidence type="ECO:0000313" key="4">
    <source>
        <dbReference type="Proteomes" id="UP001330812"/>
    </source>
</evidence>
<evidence type="ECO:0000313" key="3">
    <source>
        <dbReference type="EMBL" id="WSE27407.1"/>
    </source>
</evidence>
<gene>
    <name evidence="3" type="ORF">VSH64_31685</name>
</gene>
<evidence type="ECO:0000256" key="2">
    <source>
        <dbReference type="SAM" id="SignalP"/>
    </source>
</evidence>
<feature type="chain" id="PRO_5046174066" description="Lipoprotein" evidence="2">
    <location>
        <begin position="18"/>
        <end position="305"/>
    </location>
</feature>
<proteinExistence type="predicted"/>
<organism evidence="3 4">
    <name type="scientific">Amycolatopsis rhabdoformis</name>
    <dbReference type="NCBI Taxonomy" id="1448059"/>
    <lineage>
        <taxon>Bacteria</taxon>
        <taxon>Bacillati</taxon>
        <taxon>Actinomycetota</taxon>
        <taxon>Actinomycetes</taxon>
        <taxon>Pseudonocardiales</taxon>
        <taxon>Pseudonocardiaceae</taxon>
        <taxon>Amycolatopsis</taxon>
    </lineage>
</organism>
<accession>A0ABZ1I0T9</accession>
<dbReference type="RefSeq" id="WP_326566420.1">
    <property type="nucleotide sequence ID" value="NZ_CP142149.1"/>
</dbReference>
<dbReference type="InterPro" id="IPR005297">
    <property type="entry name" value="Lipoprotein_repeat"/>
</dbReference>
<protein>
    <recommendedName>
        <fullName evidence="5">Lipoprotein</fullName>
    </recommendedName>
</protein>
<sequence length="305" mass="30760">MFRKQALFLAAFVTAGAALLSACGSQNDGIPAAAPGTSAGSAVDAGNAGGLDLLSGTARSNNAARDTGDLAPASAPADVRTKWVSLRAGKAGNLNPVVINGAGMTIYRFDNDSPKPPKSTCNGDCEKKWPPVKVTKGTKVFIAGIKKSAIGVVKRDDGSLQLTIGNWPAYTFSGDKNPGDTNGEGVGGTWFGMSPSGGKVLDGSQSSTTPPPPATGAKAATSTILFDDAFFGDNGASQGLSLGAGDDACQNLARPGVTSSLTTDGALKIWTGKNCTGKSMVVDDDVKDLSALGFDDAIQSVHFGA</sequence>
<dbReference type="PROSITE" id="PS51257">
    <property type="entry name" value="PROKAR_LIPOPROTEIN"/>
    <property type="match status" value="1"/>
</dbReference>
<feature type="region of interest" description="Disordered" evidence="1">
    <location>
        <begin position="192"/>
        <end position="218"/>
    </location>
</feature>
<keyword evidence="2" id="KW-0732">Signal</keyword>
<keyword evidence="4" id="KW-1185">Reference proteome</keyword>
<reference evidence="3 4" key="1">
    <citation type="journal article" date="2015" name="Int. J. Syst. Evol. Microbiol.">
        <title>Amycolatopsis rhabdoformis sp. nov., an actinomycete isolated from a tropical forest soil.</title>
        <authorList>
            <person name="Souza W.R."/>
            <person name="Silva R.E."/>
            <person name="Goodfellow M."/>
            <person name="Busarakam K."/>
            <person name="Figueiro F.S."/>
            <person name="Ferreira D."/>
            <person name="Rodrigues-Filho E."/>
            <person name="Moraes L.A.B."/>
            <person name="Zucchi T.D."/>
        </authorList>
    </citation>
    <scope>NUCLEOTIDE SEQUENCE [LARGE SCALE GENOMIC DNA]</scope>
    <source>
        <strain evidence="3 4">NCIMB 14900</strain>
    </source>
</reference>
<feature type="signal peptide" evidence="2">
    <location>
        <begin position="1"/>
        <end position="17"/>
    </location>
</feature>
<dbReference type="EMBL" id="CP142149">
    <property type="protein sequence ID" value="WSE27407.1"/>
    <property type="molecule type" value="Genomic_DNA"/>
</dbReference>
<name>A0ABZ1I0T9_9PSEU</name>